<keyword evidence="1" id="KW-1133">Transmembrane helix</keyword>
<dbReference type="RefSeq" id="WP_142891600.1">
    <property type="nucleotide sequence ID" value="NZ_ML660160.1"/>
</dbReference>
<dbReference type="OrthoDB" id="9813892at2"/>
<feature type="transmembrane region" description="Helical" evidence="1">
    <location>
        <begin position="34"/>
        <end position="58"/>
    </location>
</feature>
<gene>
    <name evidence="2" type="ORF">FLL46_01235</name>
</gene>
<protein>
    <recommendedName>
        <fullName evidence="4">Photosynthesis system II assembly factor Ycf48/Hcf136-like domain-containing protein</fullName>
    </recommendedName>
</protein>
<name>A0A545UJ93_9GAMM</name>
<feature type="transmembrane region" description="Helical" evidence="1">
    <location>
        <begin position="508"/>
        <end position="526"/>
    </location>
</feature>
<evidence type="ECO:0008006" key="4">
    <source>
        <dbReference type="Google" id="ProtNLM"/>
    </source>
</evidence>
<keyword evidence="1" id="KW-0472">Membrane</keyword>
<dbReference type="Gene3D" id="2.130.10.10">
    <property type="entry name" value="YVTN repeat-like/Quinoprotein amine dehydrogenase"/>
    <property type="match status" value="1"/>
</dbReference>
<proteinExistence type="predicted"/>
<comment type="caution">
    <text evidence="2">The sequence shown here is derived from an EMBL/GenBank/DDBJ whole genome shotgun (WGS) entry which is preliminary data.</text>
</comment>
<dbReference type="AlphaFoldDB" id="A0A545UJ93"/>
<evidence type="ECO:0000256" key="1">
    <source>
        <dbReference type="SAM" id="Phobius"/>
    </source>
</evidence>
<reference evidence="2 3" key="1">
    <citation type="submission" date="2019-07" db="EMBL/GenBank/DDBJ databases">
        <title>Draft genome for Aliikangiella sp. M105.</title>
        <authorList>
            <person name="Wang G."/>
        </authorList>
    </citation>
    <scope>NUCLEOTIDE SEQUENCE [LARGE SCALE GENOMIC DNA]</scope>
    <source>
        <strain evidence="2 3">M105</strain>
    </source>
</reference>
<dbReference type="Proteomes" id="UP000315439">
    <property type="component" value="Unassembled WGS sequence"/>
</dbReference>
<accession>A0A545UJ93</accession>
<sequence length="590" mass="67424">MDDRKNYRSPLSDTISPILKQFVDLEKKARLKSLYNFIGIIALLILGAVLLVFIPYWISNVDKWIQKDPIVELAERQYNIKRKIDQLINDLPEFILRPQKIILPEKSATLEYMAFRNKNHGFFITDSLSMYRTIDGGKKWSKLESVPRGNIENVIYISDKLVGVFGSKLFISTNDGLNWTALDCIICGDVLSISRHLKNELQVLSTSYKVIHSTDHIRKFKEVGMFPSSFVPGPSDRCRTFDSEGNGVYVDKGTLFQTSNGGKSWTGGIKKELGYFSCRDPKQIYYNEVGAGWFELVGNTLKKLKIQGMISVNRLYHVSPNEVLANIYRALYFRNGAGASKGWFDLGFPDDHRIHTVLPFGETIFVITDRGKIFFSEGRTRVWTQISYGPVKHLDRITSEGFFNVFLSSDSIKLLPVAKHSPTYLLLSEPSKPDIQEIKKIIEDIEARNVDFKIIEGKLKIILDKFPNEFDSFTIRLESYIHTLHSALEAIDANKQNKQAIFIKATQLIIRISILGLLIFLVQVLLNNYRYQIKLADFYLSRVQLFSLISEEQLKNCSAQEILALTHHGLEFGKQAQFPIENLINKPTTP</sequence>
<dbReference type="SUPFAM" id="SSF110296">
    <property type="entry name" value="Oligoxyloglucan reducing end-specific cellobiohydrolase"/>
    <property type="match status" value="1"/>
</dbReference>
<evidence type="ECO:0000313" key="2">
    <source>
        <dbReference type="EMBL" id="TQV89536.1"/>
    </source>
</evidence>
<dbReference type="EMBL" id="VIKS01000001">
    <property type="protein sequence ID" value="TQV89536.1"/>
    <property type="molecule type" value="Genomic_DNA"/>
</dbReference>
<keyword evidence="1" id="KW-0812">Transmembrane</keyword>
<organism evidence="2 3">
    <name type="scientific">Aliikangiella coralliicola</name>
    <dbReference type="NCBI Taxonomy" id="2592383"/>
    <lineage>
        <taxon>Bacteria</taxon>
        <taxon>Pseudomonadati</taxon>
        <taxon>Pseudomonadota</taxon>
        <taxon>Gammaproteobacteria</taxon>
        <taxon>Oceanospirillales</taxon>
        <taxon>Pleioneaceae</taxon>
        <taxon>Aliikangiella</taxon>
    </lineage>
</organism>
<evidence type="ECO:0000313" key="3">
    <source>
        <dbReference type="Proteomes" id="UP000315439"/>
    </source>
</evidence>
<dbReference type="InterPro" id="IPR015943">
    <property type="entry name" value="WD40/YVTN_repeat-like_dom_sf"/>
</dbReference>
<keyword evidence="3" id="KW-1185">Reference proteome</keyword>